<evidence type="ECO:0000313" key="5">
    <source>
        <dbReference type="Proteomes" id="UP000316598"/>
    </source>
</evidence>
<dbReference type="SUPFAM" id="SSF55347">
    <property type="entry name" value="Glyceraldehyde-3-phosphate dehydrogenase-like, C-terminal domain"/>
    <property type="match status" value="1"/>
</dbReference>
<dbReference type="SUPFAM" id="SSF51735">
    <property type="entry name" value="NAD(P)-binding Rossmann-fold domains"/>
    <property type="match status" value="1"/>
</dbReference>
<dbReference type="AlphaFoldDB" id="A0A5C5WUC9"/>
<dbReference type="InterPro" id="IPR055170">
    <property type="entry name" value="GFO_IDH_MocA-like_dom"/>
</dbReference>
<dbReference type="PANTHER" id="PTHR43818">
    <property type="entry name" value="BCDNA.GH03377"/>
    <property type="match status" value="1"/>
</dbReference>
<reference evidence="4 5" key="1">
    <citation type="submission" date="2019-02" db="EMBL/GenBank/DDBJ databases">
        <title>Deep-cultivation of Planctomycetes and their phenomic and genomic characterization uncovers novel biology.</title>
        <authorList>
            <person name="Wiegand S."/>
            <person name="Jogler M."/>
            <person name="Boedeker C."/>
            <person name="Pinto D."/>
            <person name="Vollmers J."/>
            <person name="Rivas-Marin E."/>
            <person name="Kohn T."/>
            <person name="Peeters S.H."/>
            <person name="Heuer A."/>
            <person name="Rast P."/>
            <person name="Oberbeckmann S."/>
            <person name="Bunk B."/>
            <person name="Jeske O."/>
            <person name="Meyerdierks A."/>
            <person name="Storesund J.E."/>
            <person name="Kallscheuer N."/>
            <person name="Luecker S."/>
            <person name="Lage O.M."/>
            <person name="Pohl T."/>
            <person name="Merkel B.J."/>
            <person name="Hornburger P."/>
            <person name="Mueller R.-W."/>
            <person name="Bruemmer F."/>
            <person name="Labrenz M."/>
            <person name="Spormann A.M."/>
            <person name="Op Den Camp H."/>
            <person name="Overmann J."/>
            <person name="Amann R."/>
            <person name="Jetten M.S.M."/>
            <person name="Mascher T."/>
            <person name="Medema M.H."/>
            <person name="Devos D.P."/>
            <person name="Kaster A.-K."/>
            <person name="Ovreas L."/>
            <person name="Rohde M."/>
            <person name="Galperin M.Y."/>
            <person name="Jogler C."/>
        </authorList>
    </citation>
    <scope>NUCLEOTIDE SEQUENCE [LARGE SCALE GENOMIC DNA]</scope>
    <source>
        <strain evidence="4 5">Pla22</strain>
    </source>
</reference>
<dbReference type="Pfam" id="PF22725">
    <property type="entry name" value="GFO_IDH_MocA_C3"/>
    <property type="match status" value="1"/>
</dbReference>
<dbReference type="Pfam" id="PF19051">
    <property type="entry name" value="GFO_IDH_MocA_C2"/>
    <property type="match status" value="1"/>
</dbReference>
<dbReference type="RefSeq" id="WP_146514391.1">
    <property type="nucleotide sequence ID" value="NZ_SJPI01000001.1"/>
</dbReference>
<gene>
    <name evidence="4" type="primary">iolG_5</name>
    <name evidence="4" type="ORF">Pla22_19730</name>
</gene>
<evidence type="ECO:0000313" key="4">
    <source>
        <dbReference type="EMBL" id="TWT54327.1"/>
    </source>
</evidence>
<keyword evidence="4" id="KW-0560">Oxidoreductase</keyword>
<dbReference type="InterPro" id="IPR050463">
    <property type="entry name" value="Gfo/Idh/MocA_oxidrdct_glycsds"/>
</dbReference>
<feature type="domain" description="Gfo/Idh/MocA-like oxidoreductase bacterial type C-terminal" evidence="2">
    <location>
        <begin position="362"/>
        <end position="450"/>
    </location>
</feature>
<comment type="caution">
    <text evidence="4">The sequence shown here is derived from an EMBL/GenBank/DDBJ whole genome shotgun (WGS) entry which is preliminary data.</text>
</comment>
<evidence type="ECO:0000259" key="1">
    <source>
        <dbReference type="Pfam" id="PF01408"/>
    </source>
</evidence>
<accession>A0A5C5WUC9</accession>
<dbReference type="GO" id="GO:0050112">
    <property type="term" value="F:inositol 2-dehydrogenase (NAD+) activity"/>
    <property type="evidence" value="ECO:0007669"/>
    <property type="project" value="UniProtKB-EC"/>
</dbReference>
<dbReference type="GO" id="GO:0000166">
    <property type="term" value="F:nucleotide binding"/>
    <property type="evidence" value="ECO:0007669"/>
    <property type="project" value="InterPro"/>
</dbReference>
<protein>
    <submittedName>
        <fullName evidence="4">Inositol 2-dehydrogenase</fullName>
        <ecNumber evidence="4">1.1.1.18</ecNumber>
    </submittedName>
</protein>
<dbReference type="Gene3D" id="3.40.50.720">
    <property type="entry name" value="NAD(P)-binding Rossmann-like Domain"/>
    <property type="match status" value="1"/>
</dbReference>
<feature type="domain" description="Gfo/Idh/MocA-like oxidoreductase N-terminal" evidence="1">
    <location>
        <begin position="38"/>
        <end position="162"/>
    </location>
</feature>
<dbReference type="OrthoDB" id="9788246at2"/>
<evidence type="ECO:0000259" key="2">
    <source>
        <dbReference type="Pfam" id="PF19051"/>
    </source>
</evidence>
<proteinExistence type="predicted"/>
<dbReference type="InterPro" id="IPR019546">
    <property type="entry name" value="TAT_signal_bac_arc"/>
</dbReference>
<dbReference type="Proteomes" id="UP000316598">
    <property type="component" value="Unassembled WGS sequence"/>
</dbReference>
<dbReference type="InterPro" id="IPR036291">
    <property type="entry name" value="NAD(P)-bd_dom_sf"/>
</dbReference>
<dbReference type="InterPro" id="IPR000683">
    <property type="entry name" value="Gfo/Idh/MocA-like_OxRdtase_N"/>
</dbReference>
<evidence type="ECO:0000259" key="3">
    <source>
        <dbReference type="Pfam" id="PF22725"/>
    </source>
</evidence>
<dbReference type="Gene3D" id="3.30.360.10">
    <property type="entry name" value="Dihydrodipicolinate Reductase, domain 2"/>
    <property type="match status" value="1"/>
</dbReference>
<dbReference type="PANTHER" id="PTHR43818:SF5">
    <property type="entry name" value="OXIDOREDUCTASE FAMILY PROTEIN"/>
    <property type="match status" value="1"/>
</dbReference>
<keyword evidence="5" id="KW-1185">Reference proteome</keyword>
<dbReference type="Pfam" id="PF01408">
    <property type="entry name" value="GFO_IDH_MocA"/>
    <property type="match status" value="1"/>
</dbReference>
<dbReference type="EC" id="1.1.1.18" evidence="4"/>
<organism evidence="4 5">
    <name type="scientific">Rubripirellula amarantea</name>
    <dbReference type="NCBI Taxonomy" id="2527999"/>
    <lineage>
        <taxon>Bacteria</taxon>
        <taxon>Pseudomonadati</taxon>
        <taxon>Planctomycetota</taxon>
        <taxon>Planctomycetia</taxon>
        <taxon>Pirellulales</taxon>
        <taxon>Pirellulaceae</taxon>
        <taxon>Rubripirellula</taxon>
    </lineage>
</organism>
<dbReference type="EMBL" id="SJPI01000001">
    <property type="protein sequence ID" value="TWT54327.1"/>
    <property type="molecule type" value="Genomic_DNA"/>
</dbReference>
<name>A0A5C5WUC9_9BACT</name>
<dbReference type="NCBIfam" id="TIGR01409">
    <property type="entry name" value="TAT_signal_seq"/>
    <property type="match status" value="1"/>
</dbReference>
<sequence length="457" mass="50867">MDRRNFIRNCTAATVTAAAVQSQVQNYAYAAPGNKPRRVGLIGCGWYGKLDLLGLMAVEPIEVVSLCDVDNNLLSEAADLVEGRQVSKKRPRVYSDYRELLAEKDLDIVLIGTPDHWHALPMIAAVESGADVYVQKPTGVDVLESKAMLDAARRTGRIVQVGTQRRSTPHLMEAKEKIVDAGLLGDIAHAEACCYYHMRAKAHPPAIQPPDYFDYEAWTGPAPMRPYTELVHPRSWRAFMEYGNGIVGDMCVHMLDMIRWQLGLGWPKRISSSGGIFVDTESLANITDTQNALYEFDDLDVAWTHRSWGDAPDPEFPWAGVIYGTKGTLKLSVDKYRFTPRGGGKAIEANAVVELDKYPSDEEDVKKWRAELKVQSAIRQHMRNFLAAIDDRSLPIADIEQAHISSASCFMANIAMKIGRTIEFDPKTHTAVGDEEATALFKRDYRAPYVHPSDANA</sequence>
<feature type="domain" description="GFO/IDH/MocA-like oxidoreductase" evidence="3">
    <location>
        <begin position="179"/>
        <end position="329"/>
    </location>
</feature>
<dbReference type="InterPro" id="IPR043906">
    <property type="entry name" value="Gfo/Idh/MocA_OxRdtase_bact_C"/>
</dbReference>